<dbReference type="PROSITE" id="PS01108">
    <property type="entry name" value="RIBOSOMAL_L24"/>
    <property type="match status" value="1"/>
</dbReference>
<evidence type="ECO:0000259" key="5">
    <source>
        <dbReference type="SMART" id="SM00739"/>
    </source>
</evidence>
<evidence type="ECO:0000256" key="3">
    <source>
        <dbReference type="ARBA" id="ARBA00023274"/>
    </source>
</evidence>
<evidence type="ECO:0000313" key="7">
    <source>
        <dbReference type="Proteomes" id="UP000729402"/>
    </source>
</evidence>
<dbReference type="InterPro" id="IPR041988">
    <property type="entry name" value="Ribosomal_uL24_KOW"/>
</dbReference>
<dbReference type="GO" id="GO:0006412">
    <property type="term" value="P:translation"/>
    <property type="evidence" value="ECO:0007669"/>
    <property type="project" value="InterPro"/>
</dbReference>
<dbReference type="Pfam" id="PF17136">
    <property type="entry name" value="ribosomal_L24"/>
    <property type="match status" value="1"/>
</dbReference>
<dbReference type="GO" id="GO:0003723">
    <property type="term" value="F:RNA binding"/>
    <property type="evidence" value="ECO:0007669"/>
    <property type="project" value="InterPro"/>
</dbReference>
<reference evidence="6" key="2">
    <citation type="submission" date="2021-02" db="EMBL/GenBank/DDBJ databases">
        <authorList>
            <person name="Kimball J.A."/>
            <person name="Haas M.W."/>
            <person name="Macchietto M."/>
            <person name="Kono T."/>
            <person name="Duquette J."/>
            <person name="Shao M."/>
        </authorList>
    </citation>
    <scope>NUCLEOTIDE SEQUENCE</scope>
    <source>
        <tissue evidence="6">Fresh leaf tissue</tissue>
    </source>
</reference>
<dbReference type="InterPro" id="IPR005824">
    <property type="entry name" value="KOW"/>
</dbReference>
<keyword evidence="2 4" id="KW-0689">Ribosomal protein</keyword>
<dbReference type="Proteomes" id="UP000729402">
    <property type="component" value="Unassembled WGS sequence"/>
</dbReference>
<evidence type="ECO:0000256" key="4">
    <source>
        <dbReference type="RuleBase" id="RU003477"/>
    </source>
</evidence>
<name>A0A8J6BZC8_ZIZPA</name>
<keyword evidence="3 4" id="KW-0687">Ribonucleoprotein</keyword>
<sequence length="190" mass="21009">MVGVAALHGAMACLSISVPGMERTSSFWGNPLATLSAAPAGVRFMVKTRPIQMRLKRWEKKKCKPNSLPVLRKMHVKIGDTVQVIAGHEKGKVGEVSRLFKHNSTVIVKDLNLKSKHKKGTDDEPGEIVMIEGPIHSSNVMLYSKEKDVASRVGHKFLEDGTKVRYLIKTGETIDSTENWVNVFKEGSSE</sequence>
<proteinExistence type="inferred from homology"/>
<dbReference type="GO" id="GO:1990904">
    <property type="term" value="C:ribonucleoprotein complex"/>
    <property type="evidence" value="ECO:0007669"/>
    <property type="project" value="UniProtKB-KW"/>
</dbReference>
<dbReference type="InterPro" id="IPR057264">
    <property type="entry name" value="Ribosomal_uL24_C"/>
</dbReference>
<dbReference type="OrthoDB" id="359154at2759"/>
<dbReference type="Pfam" id="PF00467">
    <property type="entry name" value="KOW"/>
    <property type="match status" value="1"/>
</dbReference>
<evidence type="ECO:0000256" key="2">
    <source>
        <dbReference type="ARBA" id="ARBA00022980"/>
    </source>
</evidence>
<dbReference type="GO" id="GO:0005840">
    <property type="term" value="C:ribosome"/>
    <property type="evidence" value="ECO:0007669"/>
    <property type="project" value="UniProtKB-KW"/>
</dbReference>
<evidence type="ECO:0000256" key="1">
    <source>
        <dbReference type="ARBA" id="ARBA00010618"/>
    </source>
</evidence>
<dbReference type="NCBIfam" id="TIGR01079">
    <property type="entry name" value="rplX_bact"/>
    <property type="match status" value="1"/>
</dbReference>
<dbReference type="InterPro" id="IPR003256">
    <property type="entry name" value="Ribosomal_uL24"/>
</dbReference>
<protein>
    <recommendedName>
        <fullName evidence="5">KOW domain-containing protein</fullName>
    </recommendedName>
</protein>
<dbReference type="EMBL" id="JAAALK010000080">
    <property type="protein sequence ID" value="KAG8095128.1"/>
    <property type="molecule type" value="Genomic_DNA"/>
</dbReference>
<dbReference type="GO" id="GO:0003735">
    <property type="term" value="F:structural constituent of ribosome"/>
    <property type="evidence" value="ECO:0007669"/>
    <property type="project" value="InterPro"/>
</dbReference>
<dbReference type="SMART" id="SM00739">
    <property type="entry name" value="KOW"/>
    <property type="match status" value="1"/>
</dbReference>
<dbReference type="HAMAP" id="MF_01326_B">
    <property type="entry name" value="Ribosomal_uL24_B"/>
    <property type="match status" value="1"/>
</dbReference>
<comment type="similarity">
    <text evidence="1 4">Belongs to the universal ribosomal protein uL24 family.</text>
</comment>
<dbReference type="InterPro" id="IPR005825">
    <property type="entry name" value="Ribosomal_uL24_CS"/>
</dbReference>
<reference evidence="6" key="1">
    <citation type="journal article" date="2021" name="bioRxiv">
        <title>Whole Genome Assembly and Annotation of Northern Wild Rice, Zizania palustris L., Supports a Whole Genome Duplication in the Zizania Genus.</title>
        <authorList>
            <person name="Haas M."/>
            <person name="Kono T."/>
            <person name="Macchietto M."/>
            <person name="Millas R."/>
            <person name="McGilp L."/>
            <person name="Shao M."/>
            <person name="Duquette J."/>
            <person name="Hirsch C.N."/>
            <person name="Kimball J."/>
        </authorList>
    </citation>
    <scope>NUCLEOTIDE SEQUENCE</scope>
    <source>
        <tissue evidence="6">Fresh leaf tissue</tissue>
    </source>
</reference>
<feature type="domain" description="KOW" evidence="5">
    <location>
        <begin position="75"/>
        <end position="102"/>
    </location>
</feature>
<keyword evidence="7" id="KW-1185">Reference proteome</keyword>
<comment type="caution">
    <text evidence="6">The sequence shown here is derived from an EMBL/GenBank/DDBJ whole genome shotgun (WGS) entry which is preliminary data.</text>
</comment>
<accession>A0A8J6BZC8</accession>
<dbReference type="AlphaFoldDB" id="A0A8J6BZC8"/>
<gene>
    <name evidence="6" type="ORF">GUJ93_ZPchr0012g21259</name>
</gene>
<dbReference type="PANTHER" id="PTHR12903">
    <property type="entry name" value="MITOCHONDRIAL RIBOSOMAL PROTEIN L24"/>
    <property type="match status" value="1"/>
</dbReference>
<dbReference type="CDD" id="cd06089">
    <property type="entry name" value="KOW_RPL26"/>
    <property type="match status" value="1"/>
</dbReference>
<evidence type="ECO:0000313" key="6">
    <source>
        <dbReference type="EMBL" id="KAG8095128.1"/>
    </source>
</evidence>
<organism evidence="6 7">
    <name type="scientific">Zizania palustris</name>
    <name type="common">Northern wild rice</name>
    <dbReference type="NCBI Taxonomy" id="103762"/>
    <lineage>
        <taxon>Eukaryota</taxon>
        <taxon>Viridiplantae</taxon>
        <taxon>Streptophyta</taxon>
        <taxon>Embryophyta</taxon>
        <taxon>Tracheophyta</taxon>
        <taxon>Spermatophyta</taxon>
        <taxon>Magnoliopsida</taxon>
        <taxon>Liliopsida</taxon>
        <taxon>Poales</taxon>
        <taxon>Poaceae</taxon>
        <taxon>BOP clade</taxon>
        <taxon>Oryzoideae</taxon>
        <taxon>Oryzeae</taxon>
        <taxon>Zizaniinae</taxon>
        <taxon>Zizania</taxon>
    </lineage>
</organism>